<keyword evidence="3" id="KW-0539">Nucleus</keyword>
<dbReference type="PANTHER" id="PTHR47784">
    <property type="entry name" value="STEROL UPTAKE CONTROL PROTEIN 2"/>
    <property type="match status" value="1"/>
</dbReference>
<reference evidence="4" key="2">
    <citation type="journal article" date="2023" name="IMA Fungus">
        <title>Comparative genomic study of the Penicillium genus elucidates a diverse pangenome and 15 lateral gene transfer events.</title>
        <authorList>
            <person name="Petersen C."/>
            <person name="Sorensen T."/>
            <person name="Nielsen M.R."/>
            <person name="Sondergaard T.E."/>
            <person name="Sorensen J.L."/>
            <person name="Fitzpatrick D.A."/>
            <person name="Frisvad J.C."/>
            <person name="Nielsen K.L."/>
        </authorList>
    </citation>
    <scope>NUCLEOTIDE SEQUENCE</scope>
    <source>
        <strain evidence="4">IBT 29677</strain>
    </source>
</reference>
<dbReference type="Pfam" id="PF11951">
    <property type="entry name" value="Fungal_trans_2"/>
    <property type="match status" value="1"/>
</dbReference>
<evidence type="ECO:0000313" key="4">
    <source>
        <dbReference type="EMBL" id="KAJ5387072.1"/>
    </source>
</evidence>
<gene>
    <name evidence="4" type="ORF">N7509_009613</name>
</gene>
<dbReference type="InterPro" id="IPR001138">
    <property type="entry name" value="Zn2Cys6_DnaBD"/>
</dbReference>
<dbReference type="GO" id="GO:0001228">
    <property type="term" value="F:DNA-binding transcription activator activity, RNA polymerase II-specific"/>
    <property type="evidence" value="ECO:0007669"/>
    <property type="project" value="TreeGrafter"/>
</dbReference>
<reference evidence="4" key="1">
    <citation type="submission" date="2022-12" db="EMBL/GenBank/DDBJ databases">
        <authorList>
            <person name="Petersen C."/>
        </authorList>
    </citation>
    <scope>NUCLEOTIDE SEQUENCE</scope>
    <source>
        <strain evidence="4">IBT 29677</strain>
    </source>
</reference>
<proteinExistence type="predicted"/>
<name>A0A9W9VPT0_9EURO</name>
<dbReference type="EMBL" id="JAPZBU010000009">
    <property type="protein sequence ID" value="KAJ5387072.1"/>
    <property type="molecule type" value="Genomic_DNA"/>
</dbReference>
<dbReference type="AlphaFoldDB" id="A0A9W9VPT0"/>
<dbReference type="RefSeq" id="XP_056484870.1">
    <property type="nucleotide sequence ID" value="XM_056634250.1"/>
</dbReference>
<evidence type="ECO:0000256" key="2">
    <source>
        <dbReference type="ARBA" id="ARBA00023163"/>
    </source>
</evidence>
<protein>
    <recommendedName>
        <fullName evidence="6">Zn(2)-C6 fungal-type domain-containing protein</fullName>
    </recommendedName>
</protein>
<dbReference type="Proteomes" id="UP001147747">
    <property type="component" value="Unassembled WGS sequence"/>
</dbReference>
<comment type="caution">
    <text evidence="4">The sequence shown here is derived from an EMBL/GenBank/DDBJ whole genome shotgun (WGS) entry which is preliminary data.</text>
</comment>
<keyword evidence="2" id="KW-0804">Transcription</keyword>
<dbReference type="GO" id="GO:0008270">
    <property type="term" value="F:zinc ion binding"/>
    <property type="evidence" value="ECO:0007669"/>
    <property type="project" value="InterPro"/>
</dbReference>
<keyword evidence="1" id="KW-0805">Transcription regulation</keyword>
<dbReference type="CDD" id="cd00067">
    <property type="entry name" value="GAL4"/>
    <property type="match status" value="1"/>
</dbReference>
<organism evidence="4 5">
    <name type="scientific">Penicillium cosmopolitanum</name>
    <dbReference type="NCBI Taxonomy" id="1131564"/>
    <lineage>
        <taxon>Eukaryota</taxon>
        <taxon>Fungi</taxon>
        <taxon>Dikarya</taxon>
        <taxon>Ascomycota</taxon>
        <taxon>Pezizomycotina</taxon>
        <taxon>Eurotiomycetes</taxon>
        <taxon>Eurotiomycetidae</taxon>
        <taxon>Eurotiales</taxon>
        <taxon>Aspergillaceae</taxon>
        <taxon>Penicillium</taxon>
    </lineage>
</organism>
<sequence length="397" mass="44542">MPKVIIPDSQRCDEQKPNCQKCKYKGIECSYLPENEVVRQKSTESPFGPDDPTAIIFTLSLNDLTNKIETVLGFDSNQIPNFLIGKNSGHALPTVAFQHFMNSTVGTIASPAIRKVMGSDMIPVSFANPHLMYTVLAVGILHLNRISPNKERSFAEAYFWQQALRQYQTALYSSVRPDNVDALLSSCMMMGVMTICPENFSPTDSWVLTNRPEAMNWLCLQSGLRTIIALAAPYIPDSIWAVSFDAIVKEEGTIFDKKPQTGREGLDPDLADLCQIDEYTTENNSIYYDPLRILSALLKLERNRPNSAHVSSFMGRLECDFLALCRKRDVPALAMLVQWMGLMCAAAEWQPWVEGRIRSECIAICMFLEHSTDPLVLRLLRFPAEASGYELKVPLNG</sequence>
<keyword evidence="5" id="KW-1185">Reference proteome</keyword>
<evidence type="ECO:0000313" key="5">
    <source>
        <dbReference type="Proteomes" id="UP001147747"/>
    </source>
</evidence>
<evidence type="ECO:0000256" key="3">
    <source>
        <dbReference type="ARBA" id="ARBA00023242"/>
    </source>
</evidence>
<evidence type="ECO:0008006" key="6">
    <source>
        <dbReference type="Google" id="ProtNLM"/>
    </source>
</evidence>
<dbReference type="InterPro" id="IPR021858">
    <property type="entry name" value="Fun_TF"/>
</dbReference>
<dbReference type="InterPro" id="IPR053157">
    <property type="entry name" value="Sterol_Uptake_Regulator"/>
</dbReference>
<dbReference type="GeneID" id="81373230"/>
<dbReference type="PANTHER" id="PTHR47784:SF9">
    <property type="entry name" value="ZN(II)2CYS6 TRANSCRIPTION FACTOR (EUROFUNG)"/>
    <property type="match status" value="1"/>
</dbReference>
<dbReference type="OrthoDB" id="416217at2759"/>
<accession>A0A9W9VPT0</accession>
<evidence type="ECO:0000256" key="1">
    <source>
        <dbReference type="ARBA" id="ARBA00023015"/>
    </source>
</evidence>